<accession>A0A8K0CL98</accession>
<dbReference type="OrthoDB" id="6428063at2759"/>
<evidence type="ECO:0000313" key="2">
    <source>
        <dbReference type="Proteomes" id="UP000801492"/>
    </source>
</evidence>
<organism evidence="1 2">
    <name type="scientific">Ignelater luminosus</name>
    <name type="common">Cucubano</name>
    <name type="synonym">Pyrophorus luminosus</name>
    <dbReference type="NCBI Taxonomy" id="2038154"/>
    <lineage>
        <taxon>Eukaryota</taxon>
        <taxon>Metazoa</taxon>
        <taxon>Ecdysozoa</taxon>
        <taxon>Arthropoda</taxon>
        <taxon>Hexapoda</taxon>
        <taxon>Insecta</taxon>
        <taxon>Pterygota</taxon>
        <taxon>Neoptera</taxon>
        <taxon>Endopterygota</taxon>
        <taxon>Coleoptera</taxon>
        <taxon>Polyphaga</taxon>
        <taxon>Elateriformia</taxon>
        <taxon>Elateroidea</taxon>
        <taxon>Elateridae</taxon>
        <taxon>Agrypninae</taxon>
        <taxon>Pyrophorini</taxon>
        <taxon>Ignelater</taxon>
    </lineage>
</organism>
<sequence>MEGKRFEFDPRLKSTAIEDKLKRGLTQLPKSCRIMGIFDITKKYPRNGRERAHNNPEYYLSHRAVVKTSSSTTPVRPVFDAFSKSMRNLSLNDCLSKGPNLLELLPSILLRLRAKKVGAIAHIEQAFLMISVAEGDSKSPIKLGDDSRISLSTDDGCGLWSIKLTKRTILYDTNAVFDSLGMFSPVTVDPKIILQKCWRLNTKRDESVPDDINKHFLRRCKQIPPLIDFQVPRKDAYATCIYLRFHVGKGIKIQLMMSKARVAPKKRLTIPRLELLACLVGARLAQQVIGKLAMSEEKVWYWTDSSTALTWIRNKWYHVAGEKNSADLPSRGCPVQKLKKTRWREGPDWLRHEKRYWYHASPTADATEFTQELKKTTIAKSIPITEDRVRTVAPFQVTGVDLAGPIHLRGGKKVWIVLCTCNVYRAVPLEHVHSLSTEAFLQSLRRVGHEPKTHNEEAGGVHLLFPAQFIQDNPIVCLPEAILVEEKLLRQRVQQV</sequence>
<dbReference type="Proteomes" id="UP000801492">
    <property type="component" value="Unassembled WGS sequence"/>
</dbReference>
<dbReference type="InterPro" id="IPR036397">
    <property type="entry name" value="RNaseH_sf"/>
</dbReference>
<dbReference type="Gene3D" id="3.30.420.10">
    <property type="entry name" value="Ribonuclease H-like superfamily/Ribonuclease H"/>
    <property type="match status" value="1"/>
</dbReference>
<dbReference type="EMBL" id="VTPC01076891">
    <property type="protein sequence ID" value="KAF2888484.1"/>
    <property type="molecule type" value="Genomic_DNA"/>
</dbReference>
<gene>
    <name evidence="1" type="ORF">ILUMI_17689</name>
</gene>
<dbReference type="Pfam" id="PF05380">
    <property type="entry name" value="Peptidase_A17"/>
    <property type="match status" value="1"/>
</dbReference>
<dbReference type="PANTHER" id="PTHR47331">
    <property type="entry name" value="PHD-TYPE DOMAIN-CONTAINING PROTEIN"/>
    <property type="match status" value="1"/>
</dbReference>
<evidence type="ECO:0000313" key="1">
    <source>
        <dbReference type="EMBL" id="KAF2888484.1"/>
    </source>
</evidence>
<proteinExistence type="predicted"/>
<protein>
    <submittedName>
        <fullName evidence="1">Uncharacterized protein</fullName>
    </submittedName>
</protein>
<dbReference type="GO" id="GO:0003676">
    <property type="term" value="F:nucleic acid binding"/>
    <property type="evidence" value="ECO:0007669"/>
    <property type="project" value="InterPro"/>
</dbReference>
<comment type="caution">
    <text evidence="1">The sequence shown here is derived from an EMBL/GenBank/DDBJ whole genome shotgun (WGS) entry which is preliminary data.</text>
</comment>
<dbReference type="AlphaFoldDB" id="A0A8K0CL98"/>
<keyword evidence="2" id="KW-1185">Reference proteome</keyword>
<name>A0A8K0CL98_IGNLU</name>
<dbReference type="InterPro" id="IPR008042">
    <property type="entry name" value="Retrotrans_Pao"/>
</dbReference>
<reference evidence="1" key="1">
    <citation type="submission" date="2019-08" db="EMBL/GenBank/DDBJ databases">
        <title>The genome of the North American firefly Photinus pyralis.</title>
        <authorList>
            <consortium name="Photinus pyralis genome working group"/>
            <person name="Fallon T.R."/>
            <person name="Sander Lower S.E."/>
            <person name="Weng J.-K."/>
        </authorList>
    </citation>
    <scope>NUCLEOTIDE SEQUENCE</scope>
    <source>
        <strain evidence="1">TRF0915ILg1</strain>
        <tissue evidence="1">Whole body</tissue>
    </source>
</reference>